<dbReference type="OrthoDB" id="7054616at2"/>
<evidence type="ECO:0000259" key="1">
    <source>
        <dbReference type="PROSITE" id="PS51186"/>
    </source>
</evidence>
<dbReference type="KEGG" id="cmah:C1I91_12060"/>
<dbReference type="Gene3D" id="3.40.630.110">
    <property type="entry name" value="GNAT acetyltransferase-like"/>
    <property type="match status" value="1"/>
</dbReference>
<dbReference type="Gene3D" id="3.40.630.30">
    <property type="match status" value="1"/>
</dbReference>
<dbReference type="PANTHER" id="PTHR31143:SF2">
    <property type="entry name" value="FR47-LIKE DOMAIN-CONTAINING PROTEIN-RELATED"/>
    <property type="match status" value="1"/>
</dbReference>
<dbReference type="Proteomes" id="UP000286268">
    <property type="component" value="Chromosome"/>
</dbReference>
<feature type="domain" description="N-acetyltransferase" evidence="1">
    <location>
        <begin position="131"/>
        <end position="256"/>
    </location>
</feature>
<keyword evidence="2" id="KW-0808">Transferase</keyword>
<dbReference type="PANTHER" id="PTHR31143">
    <property type="match status" value="1"/>
</dbReference>
<organism evidence="2 3">
    <name type="scientific">Clostridium manihotivorum</name>
    <dbReference type="NCBI Taxonomy" id="2320868"/>
    <lineage>
        <taxon>Bacteria</taxon>
        <taxon>Bacillati</taxon>
        <taxon>Bacillota</taxon>
        <taxon>Clostridia</taxon>
        <taxon>Eubacteriales</taxon>
        <taxon>Clostridiaceae</taxon>
        <taxon>Clostridium</taxon>
    </lineage>
</organism>
<name>A0A410DTE3_9CLOT</name>
<dbReference type="EMBL" id="CP025746">
    <property type="protein sequence ID" value="QAA32311.1"/>
    <property type="molecule type" value="Genomic_DNA"/>
</dbReference>
<dbReference type="PROSITE" id="PS51186">
    <property type="entry name" value="GNAT"/>
    <property type="match status" value="1"/>
</dbReference>
<accession>A0A410DTE3</accession>
<evidence type="ECO:0000313" key="2">
    <source>
        <dbReference type="EMBL" id="QAA32311.1"/>
    </source>
</evidence>
<sequence length="256" mass="29102">MLELLSEERQVLSRFRKEKTDVTIWSCIEGKMGKAWADNNGNPTFGIAVVADFCYLLGSIEGCKGEVSIEELIEKCKRKIIIADDSSWISFIESQYPNPLKRFSRYSIKTEPDLFKKDRLNDYINAIDSDFKISRIDESLYPKVLQDNFMADCCSNYDSLEEFLNNGLGYAIVYNGQIIAGASSYSYCEGCIEITIGTKDEYRRKGLALAVASKLILACMERNIYPHWDAANLGSVALAEKLGYHFDKEYRVYAIK</sequence>
<dbReference type="InterPro" id="IPR042573">
    <property type="entry name" value="GNAT_acetyltra_N"/>
</dbReference>
<protein>
    <submittedName>
        <fullName evidence="2">GNAT family N-acetyltransferase</fullName>
    </submittedName>
</protein>
<gene>
    <name evidence="2" type="ORF">C1I91_12060</name>
</gene>
<dbReference type="Pfam" id="PF12746">
    <property type="entry name" value="GNAT_acetyltran"/>
    <property type="match status" value="1"/>
</dbReference>
<reference evidence="2 3" key="1">
    <citation type="submission" date="2018-01" db="EMBL/GenBank/DDBJ databases">
        <title>Genome Sequencing and Assembly of Anaerobacter polyendosporus strain CT4.</title>
        <authorList>
            <person name="Tachaapaikoon C."/>
            <person name="Sutheeworapong S."/>
            <person name="Jenjaroenpun P."/>
            <person name="Wongsurawat T."/>
            <person name="Nookeaw I."/>
            <person name="Cheawchanlertfa P."/>
            <person name="Kosugi A."/>
            <person name="Cheevadhanarak S."/>
            <person name="Ratanakhanokchai K."/>
        </authorList>
    </citation>
    <scope>NUCLEOTIDE SEQUENCE [LARGE SCALE GENOMIC DNA]</scope>
    <source>
        <strain evidence="2 3">CT4</strain>
    </source>
</reference>
<evidence type="ECO:0000313" key="3">
    <source>
        <dbReference type="Proteomes" id="UP000286268"/>
    </source>
</evidence>
<dbReference type="RefSeq" id="WP_128213098.1">
    <property type="nucleotide sequence ID" value="NZ_CP025746.1"/>
</dbReference>
<dbReference type="InterPro" id="IPR027365">
    <property type="entry name" value="GNAT_acetyltra_YdfB-like"/>
</dbReference>
<proteinExistence type="predicted"/>
<dbReference type="SUPFAM" id="SSF55729">
    <property type="entry name" value="Acyl-CoA N-acyltransferases (Nat)"/>
    <property type="match status" value="1"/>
</dbReference>
<keyword evidence="3" id="KW-1185">Reference proteome</keyword>
<dbReference type="InterPro" id="IPR016181">
    <property type="entry name" value="Acyl_CoA_acyltransferase"/>
</dbReference>
<dbReference type="GO" id="GO:0016747">
    <property type="term" value="F:acyltransferase activity, transferring groups other than amino-acyl groups"/>
    <property type="evidence" value="ECO:0007669"/>
    <property type="project" value="InterPro"/>
</dbReference>
<dbReference type="InterPro" id="IPR000182">
    <property type="entry name" value="GNAT_dom"/>
</dbReference>
<dbReference type="AlphaFoldDB" id="A0A410DTE3"/>